<sequence>MSTSSTRPEIMDDKQCENEDEFIWQDYLESTKTEEVPPTVFTHVEQSLQNGFEEGMKLEVPLKDKPECHWVATVVMACGPLIRLRYEGEINRKNEFWCDTTKVQARPLGWCDANRQVLEPPECLAASVNLLE</sequence>
<organism evidence="3">
    <name type="scientific">Graphocephala atropunctata</name>
    <dbReference type="NCBI Taxonomy" id="36148"/>
    <lineage>
        <taxon>Eukaryota</taxon>
        <taxon>Metazoa</taxon>
        <taxon>Ecdysozoa</taxon>
        <taxon>Arthropoda</taxon>
        <taxon>Hexapoda</taxon>
        <taxon>Insecta</taxon>
        <taxon>Pterygota</taxon>
        <taxon>Neoptera</taxon>
        <taxon>Paraneoptera</taxon>
        <taxon>Hemiptera</taxon>
        <taxon>Auchenorrhyncha</taxon>
        <taxon>Membracoidea</taxon>
        <taxon>Cicadellidae</taxon>
        <taxon>Cicadellinae</taxon>
        <taxon>Cicadellini</taxon>
        <taxon>Graphocephala</taxon>
    </lineage>
</organism>
<dbReference type="InterPro" id="IPR004092">
    <property type="entry name" value="Mbt"/>
</dbReference>
<evidence type="ECO:0008006" key="4">
    <source>
        <dbReference type="Google" id="ProtNLM"/>
    </source>
</evidence>
<dbReference type="InterPro" id="IPR050548">
    <property type="entry name" value="PcG_chromatin_remod_factors"/>
</dbReference>
<dbReference type="CDD" id="cd20093">
    <property type="entry name" value="MBT_SFMBT_rpt1"/>
    <property type="match status" value="1"/>
</dbReference>
<dbReference type="SUPFAM" id="SSF63748">
    <property type="entry name" value="Tudor/PWWP/MBT"/>
    <property type="match status" value="1"/>
</dbReference>
<evidence type="ECO:0000256" key="1">
    <source>
        <dbReference type="ARBA" id="ARBA00022737"/>
    </source>
</evidence>
<feature type="repeat" description="MBT" evidence="2">
    <location>
        <begin position="22"/>
        <end position="121"/>
    </location>
</feature>
<dbReference type="GO" id="GO:0005634">
    <property type="term" value="C:nucleus"/>
    <property type="evidence" value="ECO:0007669"/>
    <property type="project" value="InterPro"/>
</dbReference>
<dbReference type="AlphaFoldDB" id="A0A1B6M6L9"/>
<name>A0A1B6M6L9_9HEMI</name>
<dbReference type="EMBL" id="GEBQ01008436">
    <property type="protein sequence ID" value="JAT31541.1"/>
    <property type="molecule type" value="Transcribed_RNA"/>
</dbReference>
<dbReference type="GO" id="GO:0042393">
    <property type="term" value="F:histone binding"/>
    <property type="evidence" value="ECO:0007669"/>
    <property type="project" value="TreeGrafter"/>
</dbReference>
<dbReference type="Gene3D" id="2.30.30.140">
    <property type="match status" value="1"/>
</dbReference>
<accession>A0A1B6M6L9</accession>
<protein>
    <recommendedName>
        <fullName evidence="4">Scm-like with four MBT domains protein 2</fullName>
    </recommendedName>
</protein>
<dbReference type="SMART" id="SM00561">
    <property type="entry name" value="MBT"/>
    <property type="match status" value="1"/>
</dbReference>
<dbReference type="PANTHER" id="PTHR12247:SF129">
    <property type="entry name" value="SOP-2-RELATED PROTEIN 3"/>
    <property type="match status" value="1"/>
</dbReference>
<dbReference type="Pfam" id="PF02820">
    <property type="entry name" value="MBT"/>
    <property type="match status" value="1"/>
</dbReference>
<dbReference type="PANTHER" id="PTHR12247">
    <property type="entry name" value="POLYCOMB GROUP PROTEIN"/>
    <property type="match status" value="1"/>
</dbReference>
<evidence type="ECO:0000256" key="2">
    <source>
        <dbReference type="PROSITE-ProRule" id="PRU00459"/>
    </source>
</evidence>
<proteinExistence type="predicted"/>
<gene>
    <name evidence="3" type="ORF">g.16489</name>
</gene>
<feature type="non-terminal residue" evidence="3">
    <location>
        <position position="132"/>
    </location>
</feature>
<dbReference type="PROSITE" id="PS51079">
    <property type="entry name" value="MBT"/>
    <property type="match status" value="1"/>
</dbReference>
<reference evidence="3" key="1">
    <citation type="submission" date="2015-11" db="EMBL/GenBank/DDBJ databases">
        <title>De novo transcriptome assembly of four potential Pierce s Disease insect vectors from Arizona vineyards.</title>
        <authorList>
            <person name="Tassone E.E."/>
        </authorList>
    </citation>
    <scope>NUCLEOTIDE SEQUENCE</scope>
</reference>
<evidence type="ECO:0000313" key="3">
    <source>
        <dbReference type="EMBL" id="JAT31541.1"/>
    </source>
</evidence>
<dbReference type="GO" id="GO:0003682">
    <property type="term" value="F:chromatin binding"/>
    <property type="evidence" value="ECO:0007669"/>
    <property type="project" value="TreeGrafter"/>
</dbReference>
<dbReference type="GO" id="GO:0045892">
    <property type="term" value="P:negative regulation of DNA-templated transcription"/>
    <property type="evidence" value="ECO:0007669"/>
    <property type="project" value="TreeGrafter"/>
</dbReference>
<keyword evidence="1" id="KW-0677">Repeat</keyword>